<evidence type="ECO:0000259" key="6">
    <source>
        <dbReference type="Pfam" id="PF07980"/>
    </source>
</evidence>
<comment type="subcellular location">
    <subcellularLocation>
        <location evidence="1">Cell outer membrane</location>
    </subcellularLocation>
</comment>
<comment type="similarity">
    <text evidence="2">Belongs to the SusD family.</text>
</comment>
<dbReference type="RefSeq" id="WP_005797472.1">
    <property type="nucleotide sequence ID" value="NZ_JGCY01000403.1"/>
</dbReference>
<dbReference type="Pfam" id="PF14322">
    <property type="entry name" value="SusD-like_3"/>
    <property type="match status" value="1"/>
</dbReference>
<reference evidence="8 9" key="1">
    <citation type="submission" date="2014-02" db="EMBL/GenBank/DDBJ databases">
        <authorList>
            <person name="Sears C."/>
            <person name="Carroll K."/>
            <person name="Sack B.R."/>
            <person name="Qadri F."/>
            <person name="Myers L.L."/>
            <person name="Chung G.-T."/>
            <person name="Escheverria P."/>
            <person name="Fraser C.M."/>
            <person name="Sadzewicz L."/>
            <person name="Shefchek K.A."/>
            <person name="Tallon L."/>
            <person name="Das S.P."/>
            <person name="Daugherty S."/>
            <person name="Mongodin E.F."/>
        </authorList>
    </citation>
    <scope>NUCLEOTIDE SEQUENCE [LARGE SCALE GENOMIC DNA]</scope>
    <source>
        <strain evidence="9">3988T(B)14</strain>
    </source>
</reference>
<name>A0A015SQK0_BACFG</name>
<dbReference type="Gene3D" id="1.25.40.390">
    <property type="match status" value="1"/>
</dbReference>
<organism evidence="8 9">
    <name type="scientific">Bacteroides fragilis str. 3988T(B)14</name>
    <dbReference type="NCBI Taxonomy" id="1339315"/>
    <lineage>
        <taxon>Bacteria</taxon>
        <taxon>Pseudomonadati</taxon>
        <taxon>Bacteroidota</taxon>
        <taxon>Bacteroidia</taxon>
        <taxon>Bacteroidales</taxon>
        <taxon>Bacteroidaceae</taxon>
        <taxon>Bacteroides</taxon>
    </lineage>
</organism>
<dbReference type="InterPro" id="IPR011990">
    <property type="entry name" value="TPR-like_helical_dom_sf"/>
</dbReference>
<evidence type="ECO:0000256" key="4">
    <source>
        <dbReference type="ARBA" id="ARBA00023136"/>
    </source>
</evidence>
<accession>A0A015SQK0</accession>
<dbReference type="SUPFAM" id="SSF48452">
    <property type="entry name" value="TPR-like"/>
    <property type="match status" value="1"/>
</dbReference>
<evidence type="ECO:0000256" key="5">
    <source>
        <dbReference type="ARBA" id="ARBA00023237"/>
    </source>
</evidence>
<dbReference type="AlphaFoldDB" id="A0A015SQK0"/>
<feature type="domain" description="SusD-like N-terminal" evidence="7">
    <location>
        <begin position="78"/>
        <end position="218"/>
    </location>
</feature>
<keyword evidence="4" id="KW-0472">Membrane</keyword>
<dbReference type="GO" id="GO:0009279">
    <property type="term" value="C:cell outer membrane"/>
    <property type="evidence" value="ECO:0007669"/>
    <property type="project" value="UniProtKB-SubCell"/>
</dbReference>
<evidence type="ECO:0000256" key="3">
    <source>
        <dbReference type="ARBA" id="ARBA00022729"/>
    </source>
</evidence>
<keyword evidence="5" id="KW-0998">Cell outer membrane</keyword>
<dbReference type="EMBL" id="JGCY01000403">
    <property type="protein sequence ID" value="EXY72522.1"/>
    <property type="molecule type" value="Genomic_DNA"/>
</dbReference>
<evidence type="ECO:0000256" key="2">
    <source>
        <dbReference type="ARBA" id="ARBA00006275"/>
    </source>
</evidence>
<evidence type="ECO:0000259" key="7">
    <source>
        <dbReference type="Pfam" id="PF14322"/>
    </source>
</evidence>
<protein>
    <submittedName>
        <fullName evidence="8">Starch-binding associating with outer membrane family protein</fullName>
    </submittedName>
</protein>
<comment type="caution">
    <text evidence="8">The sequence shown here is derived from an EMBL/GenBank/DDBJ whole genome shotgun (WGS) entry which is preliminary data.</text>
</comment>
<proteinExistence type="inferred from homology"/>
<sequence length="659" mass="74657">MKKILLALLTSCALVSCEGYFDQLPKTELPSETFYTSYDAALRNVAILYANAGHVNDGIMTSDRFMMPSLMNEGPFDLTSTSGSVLNLWSKHYAYIAQANLILERLETNKEVIDENAGHSALDKATITGSATEMLMGEVRFLRAYAYFTLYRYYGGVPLIIEPTGPKPDYVPRATRQEMFKFLYDEMAYALDKCLDNRSGIAYGRVTKGAVAGMLAKMKIFHASYIRRAEMYGNKINETTADDVDKTTLYADAVKLCDDIIAGVYGTYKLEEYFPAVFTKRNNEIMFSVLAEEGVGTGNKIPMGFAGEGKYGATGGRNLTSWLTLLYDIPMWEHNYSFKDVCMDYGQVDRFNAESPKPGTTPYDLQNLYDRTGKYTITGDITRRMWSSVKGWVTGPNSGGAPIGLWVFEPAGRELGPEFYIEPGKVNDYTEEQLKVMDVALESHERAWWKNETNGQNKPNLWNCNWWQLGKFRNLNPSELSSTFDINYGGVDYPVLRLAEIYLLKAEAQIMQGHVSEGVKTMNIIRDRACHQGSIKDMFVSQGDAPYTYQPGSVMMIPTNISPANALKELMYERLRELAAEDDCGWLDVARFPDVSMVDLADICRYRDPLQFFDPFGDPARGEYLWHLFNEEKVYRVLMPIPFTELSFFPEMKQNPGYF</sequence>
<feature type="domain" description="RagB/SusD" evidence="6">
    <location>
        <begin position="436"/>
        <end position="658"/>
    </location>
</feature>
<dbReference type="Proteomes" id="UP000020529">
    <property type="component" value="Unassembled WGS sequence"/>
</dbReference>
<evidence type="ECO:0000313" key="8">
    <source>
        <dbReference type="EMBL" id="EXY72522.1"/>
    </source>
</evidence>
<dbReference type="PATRIC" id="fig|1339315.3.peg.4381"/>
<keyword evidence="3" id="KW-0732">Signal</keyword>
<evidence type="ECO:0000313" key="9">
    <source>
        <dbReference type="Proteomes" id="UP000020529"/>
    </source>
</evidence>
<gene>
    <name evidence="8" type="ORF">M124_3744</name>
</gene>
<dbReference type="InterPro" id="IPR012944">
    <property type="entry name" value="SusD_RagB_dom"/>
</dbReference>
<evidence type="ECO:0000256" key="1">
    <source>
        <dbReference type="ARBA" id="ARBA00004442"/>
    </source>
</evidence>
<dbReference type="PROSITE" id="PS51257">
    <property type="entry name" value="PROKAR_LIPOPROTEIN"/>
    <property type="match status" value="1"/>
</dbReference>
<dbReference type="InterPro" id="IPR033985">
    <property type="entry name" value="SusD-like_N"/>
</dbReference>
<dbReference type="Pfam" id="PF07980">
    <property type="entry name" value="SusD_RagB"/>
    <property type="match status" value="1"/>
</dbReference>